<gene>
    <name evidence="11" type="primary">srkA</name>
    <name evidence="13" type="ORF">OMP39_13265</name>
</gene>
<feature type="binding site" evidence="11">
    <location>
        <position position="209"/>
    </location>
    <ligand>
        <name>Mg(2+)</name>
        <dbReference type="ChEBI" id="CHEBI:18420"/>
    </ligand>
</feature>
<comment type="cofactor">
    <cofactor evidence="11">
        <name>Mg(2+)</name>
        <dbReference type="ChEBI" id="CHEBI:18420"/>
    </cofactor>
</comment>
<feature type="domain" description="Aminoglycoside phosphotransferase" evidence="12">
    <location>
        <begin position="34"/>
        <end position="260"/>
    </location>
</feature>
<evidence type="ECO:0000256" key="8">
    <source>
        <dbReference type="ARBA" id="ARBA00022840"/>
    </source>
</evidence>
<dbReference type="PANTHER" id="PTHR39573">
    <property type="entry name" value="STRESS RESPONSE KINASE A"/>
    <property type="match status" value="1"/>
</dbReference>
<keyword evidence="4 11" id="KW-0808">Transferase</keyword>
<comment type="subunit">
    <text evidence="11">Monomer.</text>
</comment>
<dbReference type="NCBIfam" id="NF008738">
    <property type="entry name" value="PRK11768.1"/>
    <property type="match status" value="1"/>
</dbReference>
<keyword evidence="7 11" id="KW-0418">Kinase</keyword>
<organism evidence="13 14">
    <name type="scientific">Caldimonas aquatica</name>
    <dbReference type="NCBI Taxonomy" id="376175"/>
    <lineage>
        <taxon>Bacteria</taxon>
        <taxon>Pseudomonadati</taxon>
        <taxon>Pseudomonadota</taxon>
        <taxon>Betaproteobacteria</taxon>
        <taxon>Burkholderiales</taxon>
        <taxon>Sphaerotilaceae</taxon>
        <taxon>Caldimonas</taxon>
    </lineage>
</organism>
<keyword evidence="5 11" id="KW-0479">Metal-binding</keyword>
<evidence type="ECO:0000256" key="6">
    <source>
        <dbReference type="ARBA" id="ARBA00022741"/>
    </source>
</evidence>
<evidence type="ECO:0000256" key="11">
    <source>
        <dbReference type="HAMAP-Rule" id="MF_01497"/>
    </source>
</evidence>
<feature type="site" description="ATP" evidence="11">
    <location>
        <position position="36"/>
    </location>
</feature>
<comment type="similarity">
    <text evidence="11">Belongs to the SrkA/RdoA protein kinase family.</text>
</comment>
<comment type="catalytic activity">
    <reaction evidence="11">
        <text>L-seryl-[protein] + ATP = O-phospho-L-seryl-[protein] + ADP + H(+)</text>
        <dbReference type="Rhea" id="RHEA:17989"/>
        <dbReference type="Rhea" id="RHEA-COMP:9863"/>
        <dbReference type="Rhea" id="RHEA-COMP:11604"/>
        <dbReference type="ChEBI" id="CHEBI:15378"/>
        <dbReference type="ChEBI" id="CHEBI:29999"/>
        <dbReference type="ChEBI" id="CHEBI:30616"/>
        <dbReference type="ChEBI" id="CHEBI:83421"/>
        <dbReference type="ChEBI" id="CHEBI:456216"/>
        <dbReference type="EC" id="2.7.11.1"/>
    </reaction>
</comment>
<keyword evidence="14" id="KW-1185">Reference proteome</keyword>
<keyword evidence="1 11" id="KW-0963">Cytoplasm</keyword>
<evidence type="ECO:0000256" key="10">
    <source>
        <dbReference type="ARBA" id="ARBA00023016"/>
    </source>
</evidence>
<dbReference type="InterPro" id="IPR011009">
    <property type="entry name" value="Kinase-like_dom_sf"/>
</dbReference>
<evidence type="ECO:0000313" key="13">
    <source>
        <dbReference type="EMBL" id="UZD54613.1"/>
    </source>
</evidence>
<reference evidence="13" key="1">
    <citation type="submission" date="2022-10" db="EMBL/GenBank/DDBJ databases">
        <title>Complete genome sequence of Schlegelella aquatica LMG 23380.</title>
        <authorList>
            <person name="Musilova J."/>
            <person name="Kourilova X."/>
            <person name="Bezdicek M."/>
            <person name="Hermankova K."/>
            <person name="Obruca S."/>
            <person name="Sedlar K."/>
        </authorList>
    </citation>
    <scope>NUCLEOTIDE SEQUENCE</scope>
    <source>
        <strain evidence="13">LMG 23380</strain>
    </source>
</reference>
<evidence type="ECO:0000313" key="14">
    <source>
        <dbReference type="Proteomes" id="UP001163266"/>
    </source>
</evidence>
<feature type="binding site" evidence="11">
    <location>
        <position position="221"/>
    </location>
    <ligand>
        <name>Mg(2+)</name>
        <dbReference type="ChEBI" id="CHEBI:18420"/>
    </ligand>
</feature>
<dbReference type="RefSeq" id="WP_264892208.1">
    <property type="nucleotide sequence ID" value="NZ_CP110257.1"/>
</dbReference>
<dbReference type="Gene3D" id="1.20.1270.170">
    <property type="match status" value="1"/>
</dbReference>
<comment type="subcellular location">
    <subcellularLocation>
        <location evidence="11">Cytoplasm</location>
    </subcellularLocation>
</comment>
<proteinExistence type="inferred from homology"/>
<keyword evidence="8 11" id="KW-0067">ATP-binding</keyword>
<protein>
    <recommendedName>
        <fullName evidence="11">Stress response kinase A</fullName>
        <ecNumber evidence="11">2.7.11.1</ecNumber>
    </recommendedName>
    <alternativeName>
        <fullName evidence="11">Serine/threonine-protein kinase SrkA</fullName>
    </alternativeName>
</protein>
<dbReference type="Pfam" id="PF01636">
    <property type="entry name" value="APH"/>
    <property type="match status" value="1"/>
</dbReference>
<feature type="active site" description="Proton acceptor" evidence="11">
    <location>
        <position position="204"/>
    </location>
</feature>
<keyword evidence="3 11" id="KW-0597">Phosphoprotein</keyword>
<comment type="catalytic activity">
    <reaction evidence="11">
        <text>L-threonyl-[protein] + ATP = O-phospho-L-threonyl-[protein] + ADP + H(+)</text>
        <dbReference type="Rhea" id="RHEA:46608"/>
        <dbReference type="Rhea" id="RHEA-COMP:11060"/>
        <dbReference type="Rhea" id="RHEA-COMP:11605"/>
        <dbReference type="ChEBI" id="CHEBI:15378"/>
        <dbReference type="ChEBI" id="CHEBI:30013"/>
        <dbReference type="ChEBI" id="CHEBI:30616"/>
        <dbReference type="ChEBI" id="CHEBI:61977"/>
        <dbReference type="ChEBI" id="CHEBI:456216"/>
        <dbReference type="EC" id="2.7.11.1"/>
    </reaction>
</comment>
<dbReference type="EMBL" id="CP110257">
    <property type="protein sequence ID" value="UZD54613.1"/>
    <property type="molecule type" value="Genomic_DNA"/>
</dbReference>
<dbReference type="Proteomes" id="UP001163266">
    <property type="component" value="Chromosome"/>
</dbReference>
<keyword evidence="9 11" id="KW-0460">Magnesium</keyword>
<dbReference type="Gene3D" id="1.10.510.10">
    <property type="entry name" value="Transferase(Phosphotransferase) domain 1"/>
    <property type="match status" value="1"/>
</dbReference>
<dbReference type="InterPro" id="IPR032882">
    <property type="entry name" value="SrkA/RdoA"/>
</dbReference>
<evidence type="ECO:0000256" key="7">
    <source>
        <dbReference type="ARBA" id="ARBA00022777"/>
    </source>
</evidence>
<keyword evidence="10 11" id="KW-0346">Stress response</keyword>
<dbReference type="GO" id="GO:0004674">
    <property type="term" value="F:protein serine/threonine kinase activity"/>
    <property type="evidence" value="ECO:0007669"/>
    <property type="project" value="UniProtKB-KW"/>
</dbReference>
<dbReference type="PANTHER" id="PTHR39573:SF1">
    <property type="entry name" value="STRESS RESPONSE KINASE A"/>
    <property type="match status" value="1"/>
</dbReference>
<dbReference type="Gene3D" id="3.30.200.70">
    <property type="match status" value="1"/>
</dbReference>
<comment type="function">
    <text evidence="11">A protein kinase that phosphorylates Ser and Thr residues. Probably acts to suppress the effects of stress linked to accumulation of reactive oxygen species. Probably involved in the extracytoplasmic stress response.</text>
</comment>
<name>A0ABY6MRH2_9BURK</name>
<evidence type="ECO:0000256" key="5">
    <source>
        <dbReference type="ARBA" id="ARBA00022723"/>
    </source>
</evidence>
<evidence type="ECO:0000256" key="4">
    <source>
        <dbReference type="ARBA" id="ARBA00022679"/>
    </source>
</evidence>
<keyword evidence="6 11" id="KW-0547">Nucleotide-binding</keyword>
<evidence type="ECO:0000259" key="12">
    <source>
        <dbReference type="Pfam" id="PF01636"/>
    </source>
</evidence>
<dbReference type="SUPFAM" id="SSF56112">
    <property type="entry name" value="Protein kinase-like (PK-like)"/>
    <property type="match status" value="1"/>
</dbReference>
<dbReference type="HAMAP" id="MF_01497">
    <property type="entry name" value="SrkA_kinase"/>
    <property type="match status" value="1"/>
</dbReference>
<dbReference type="EC" id="2.7.11.1" evidence="11"/>
<sequence>MHSSAHPFEALTPDVVLDALDGVGLRGDGRLLQLNSYENRVFQVWLEDGSRVVAKFYRPDRWSDDQILEEHAFAHELVQAEVPVVAPLDLGSTGTLARHAGFRFSVSPYRGGREPDLEDPATLEWIGRFLGRLHAVGRRRPFVARPSLDIQTFGVEPRDWLLAHDIVPPDAQPAWRAAAERALERVQRCFEQAGPGRAVRLHGDVHRGNLLWTQAGPHFVDLDDARNGPPMQDLWMLLSGNANGMRMQLSHVWRGYEHFSELDRGQWHLVEALRTLRILHHSAWLARRWEDPAFPAAFPWFGSSNYWAEQTSRLRDQCDAMDEWSSLL</sequence>
<accession>A0ABY6MRH2</accession>
<evidence type="ECO:0000256" key="3">
    <source>
        <dbReference type="ARBA" id="ARBA00022553"/>
    </source>
</evidence>
<keyword evidence="2 11" id="KW-0723">Serine/threonine-protein kinase</keyword>
<evidence type="ECO:0000256" key="9">
    <source>
        <dbReference type="ARBA" id="ARBA00022842"/>
    </source>
</evidence>
<evidence type="ECO:0000256" key="2">
    <source>
        <dbReference type="ARBA" id="ARBA00022527"/>
    </source>
</evidence>
<feature type="active site" evidence="11">
    <location>
        <position position="221"/>
    </location>
</feature>
<dbReference type="InterPro" id="IPR002575">
    <property type="entry name" value="Aminoglycoside_PTrfase"/>
</dbReference>
<evidence type="ECO:0000256" key="1">
    <source>
        <dbReference type="ARBA" id="ARBA00022490"/>
    </source>
</evidence>